<dbReference type="AlphaFoldDB" id="A9SS90"/>
<reference evidence="2 3" key="2">
    <citation type="journal article" date="2018" name="Plant J.">
        <title>The Physcomitrella patens chromosome-scale assembly reveals moss genome structure and evolution.</title>
        <authorList>
            <person name="Lang D."/>
            <person name="Ullrich K.K."/>
            <person name="Murat F."/>
            <person name="Fuchs J."/>
            <person name="Jenkins J."/>
            <person name="Haas F.B."/>
            <person name="Piednoel M."/>
            <person name="Gundlach H."/>
            <person name="Van Bel M."/>
            <person name="Meyberg R."/>
            <person name="Vives C."/>
            <person name="Morata J."/>
            <person name="Symeonidi A."/>
            <person name="Hiss M."/>
            <person name="Muchero W."/>
            <person name="Kamisugi Y."/>
            <person name="Saleh O."/>
            <person name="Blanc G."/>
            <person name="Decker E.L."/>
            <person name="van Gessel N."/>
            <person name="Grimwood J."/>
            <person name="Hayes R.D."/>
            <person name="Graham S.W."/>
            <person name="Gunter L.E."/>
            <person name="McDaniel S.F."/>
            <person name="Hoernstein S.N.W."/>
            <person name="Larsson A."/>
            <person name="Li F.W."/>
            <person name="Perroud P.F."/>
            <person name="Phillips J."/>
            <person name="Ranjan P."/>
            <person name="Rokshar D.S."/>
            <person name="Rothfels C.J."/>
            <person name="Schneider L."/>
            <person name="Shu S."/>
            <person name="Stevenson D.W."/>
            <person name="Thummler F."/>
            <person name="Tillich M."/>
            <person name="Villarreal Aguilar J.C."/>
            <person name="Widiez T."/>
            <person name="Wong G.K."/>
            <person name="Wymore A."/>
            <person name="Zhang Y."/>
            <person name="Zimmer A.D."/>
            <person name="Quatrano R.S."/>
            <person name="Mayer K.F.X."/>
            <person name="Goodstein D."/>
            <person name="Casacuberta J.M."/>
            <person name="Vandepoele K."/>
            <person name="Reski R."/>
            <person name="Cuming A.C."/>
            <person name="Tuskan G.A."/>
            <person name="Maumus F."/>
            <person name="Salse J."/>
            <person name="Schmutz J."/>
            <person name="Rensing S.A."/>
        </authorList>
    </citation>
    <scope>NUCLEOTIDE SEQUENCE [LARGE SCALE GENOMIC DNA]</scope>
    <source>
        <strain evidence="2 3">cv. Gransden 2004</strain>
    </source>
</reference>
<reference evidence="2" key="3">
    <citation type="submission" date="2020-12" db="UniProtKB">
        <authorList>
            <consortium name="EnsemblPlants"/>
        </authorList>
    </citation>
    <scope>IDENTIFICATION</scope>
</reference>
<reference evidence="2 3" key="1">
    <citation type="journal article" date="2008" name="Science">
        <title>The Physcomitrella genome reveals evolutionary insights into the conquest of land by plants.</title>
        <authorList>
            <person name="Rensing S."/>
            <person name="Lang D."/>
            <person name="Zimmer A."/>
            <person name="Terry A."/>
            <person name="Salamov A."/>
            <person name="Shapiro H."/>
            <person name="Nishiyama T."/>
            <person name="Perroud P.-F."/>
            <person name="Lindquist E."/>
            <person name="Kamisugi Y."/>
            <person name="Tanahashi T."/>
            <person name="Sakakibara K."/>
            <person name="Fujita T."/>
            <person name="Oishi K."/>
            <person name="Shin-I T."/>
            <person name="Kuroki Y."/>
            <person name="Toyoda A."/>
            <person name="Suzuki Y."/>
            <person name="Hashimoto A."/>
            <person name="Yamaguchi K."/>
            <person name="Sugano A."/>
            <person name="Kohara Y."/>
            <person name="Fujiyama A."/>
            <person name="Anterola A."/>
            <person name="Aoki S."/>
            <person name="Ashton N."/>
            <person name="Barbazuk W.B."/>
            <person name="Barker E."/>
            <person name="Bennetzen J."/>
            <person name="Bezanilla M."/>
            <person name="Blankenship R."/>
            <person name="Cho S.H."/>
            <person name="Dutcher S."/>
            <person name="Estelle M."/>
            <person name="Fawcett J.A."/>
            <person name="Gundlach H."/>
            <person name="Hanada K."/>
            <person name="Heyl A."/>
            <person name="Hicks K.A."/>
            <person name="Hugh J."/>
            <person name="Lohr M."/>
            <person name="Mayer K."/>
            <person name="Melkozernov A."/>
            <person name="Murata T."/>
            <person name="Nelson D."/>
            <person name="Pils B."/>
            <person name="Prigge M."/>
            <person name="Reiss B."/>
            <person name="Renner T."/>
            <person name="Rombauts S."/>
            <person name="Rushton P."/>
            <person name="Sanderfoot A."/>
            <person name="Schween G."/>
            <person name="Shiu S.-H."/>
            <person name="Stueber K."/>
            <person name="Theodoulou F.L."/>
            <person name="Tu H."/>
            <person name="Van de Peer Y."/>
            <person name="Verrier P.J."/>
            <person name="Waters E."/>
            <person name="Wood A."/>
            <person name="Yang L."/>
            <person name="Cove D."/>
            <person name="Cuming A."/>
            <person name="Hasebe M."/>
            <person name="Lucas S."/>
            <person name="Mishler D.B."/>
            <person name="Reski R."/>
            <person name="Grigoriev I."/>
            <person name="Quatrano R.S."/>
            <person name="Boore J.L."/>
        </authorList>
    </citation>
    <scope>NUCLEOTIDE SEQUENCE [LARGE SCALE GENOMIC DNA]</scope>
    <source>
        <strain evidence="2 3">cv. Gransden 2004</strain>
    </source>
</reference>
<dbReference type="GeneID" id="112279321"/>
<evidence type="ECO:0000313" key="3">
    <source>
        <dbReference type="Proteomes" id="UP000006727"/>
    </source>
</evidence>
<dbReference type="EnsemblPlants" id="Pp3c3_34560V3.2">
    <property type="protein sequence ID" value="Pp3c3_34560V3.2"/>
    <property type="gene ID" value="Pp3c3_34560"/>
</dbReference>
<gene>
    <name evidence="2" type="primary">LOC112279321</name>
</gene>
<name>A9SS90_PHYPA</name>
<dbReference type="Gramene" id="Pp3c3_34560V3.3">
    <property type="protein sequence ID" value="Pp3c3_34560V3.3"/>
    <property type="gene ID" value="Pp3c3_34560"/>
</dbReference>
<dbReference type="Proteomes" id="UP000006727">
    <property type="component" value="Chromosome 3"/>
</dbReference>
<feature type="region of interest" description="Disordered" evidence="1">
    <location>
        <begin position="194"/>
        <end position="218"/>
    </location>
</feature>
<evidence type="ECO:0000313" key="2">
    <source>
        <dbReference type="EnsemblPlants" id="Pp3c3_34560V3.3"/>
    </source>
</evidence>
<proteinExistence type="predicted"/>
<feature type="compositionally biased region" description="Low complexity" evidence="1">
    <location>
        <begin position="195"/>
        <end position="206"/>
    </location>
</feature>
<dbReference type="Gramene" id="Pp3c3_34560V3.2">
    <property type="protein sequence ID" value="Pp3c3_34560V3.2"/>
    <property type="gene ID" value="Pp3c3_34560"/>
</dbReference>
<accession>A9SS90</accession>
<dbReference type="RefSeq" id="XP_024369425.1">
    <property type="nucleotide sequence ID" value="XM_024513657.2"/>
</dbReference>
<organism evidence="2 3">
    <name type="scientific">Physcomitrium patens</name>
    <name type="common">Spreading-leaved earth moss</name>
    <name type="synonym">Physcomitrella patens</name>
    <dbReference type="NCBI Taxonomy" id="3218"/>
    <lineage>
        <taxon>Eukaryota</taxon>
        <taxon>Viridiplantae</taxon>
        <taxon>Streptophyta</taxon>
        <taxon>Embryophyta</taxon>
        <taxon>Bryophyta</taxon>
        <taxon>Bryophytina</taxon>
        <taxon>Bryopsida</taxon>
        <taxon>Funariidae</taxon>
        <taxon>Funariales</taxon>
        <taxon>Funariaceae</taxon>
        <taxon>Physcomitrium</taxon>
    </lineage>
</organism>
<protein>
    <submittedName>
        <fullName evidence="2">Uncharacterized protein</fullName>
    </submittedName>
</protein>
<dbReference type="OrthoDB" id="10434228at2759"/>
<evidence type="ECO:0000256" key="1">
    <source>
        <dbReference type="SAM" id="MobiDB-lite"/>
    </source>
</evidence>
<dbReference type="EnsemblPlants" id="Pp3c3_34560V3.3">
    <property type="protein sequence ID" value="Pp3c3_34560V3.3"/>
    <property type="gene ID" value="Pp3c3_34560"/>
</dbReference>
<keyword evidence="3" id="KW-1185">Reference proteome</keyword>
<dbReference type="KEGG" id="ppp:112279321"/>
<dbReference type="EMBL" id="ABEU02000003">
    <property type="status" value="NOT_ANNOTATED_CDS"/>
    <property type="molecule type" value="Genomic_DNA"/>
</dbReference>
<sequence>MEDSFASFADLLEDGTNEVLFSLFAAEGLSEGMVEGTDGFQELDDYGRLYEYNKFADASIWDGVFDNRQETPSSVASQTQDAEVVDVSSSNELQNILPDDLAEASSQFRTSFQSAASPQIAPPDPELQAEMLELLSIFQVVYENKSAIDTPSLLKKCIHMCERITDRFYQLPQVVAMHEQAKILLQMFENEEAGSSLTRSNPSSNSATGNSTLSGRSHRQKLMADVKEALDRVDCDANERRLFKDPDEGREVNGVYICKGIWYCKMHIEQEQCRQCGVDYRLLNQVHRSRTEEAQMDDILRKEQQRLEELEHRRVLLSRPDSVIQGGLTDVHIHQDAEDFQSIGRDLNEELARAREKDKAISLRFSPLFQIFEERRLVL</sequence>